<dbReference type="FunFam" id="3.40.50.1820:FF:000117">
    <property type="entry name" value="Monoglyceride lipase, putative"/>
    <property type="match status" value="1"/>
</dbReference>
<feature type="domain" description="Serine aminopeptidase S33" evidence="5">
    <location>
        <begin position="26"/>
        <end position="261"/>
    </location>
</feature>
<comment type="catalytic activity">
    <reaction evidence="1">
        <text>Hydrolyzes glycerol monoesters of long-chain fatty acids.</text>
        <dbReference type="EC" id="3.1.1.23"/>
    </reaction>
</comment>
<gene>
    <name evidence="6" type="ORF">DW322_06360</name>
</gene>
<dbReference type="InterPro" id="IPR000073">
    <property type="entry name" value="AB_hydrolase_1"/>
</dbReference>
<accession>A0A6P2CAV8</accession>
<proteinExistence type="inferred from homology"/>
<comment type="caution">
    <text evidence="6">The sequence shown here is derived from an EMBL/GenBank/DDBJ whole genome shotgun (WGS) entry which is preliminary data.</text>
</comment>
<dbReference type="AlphaFoldDB" id="A0A6P2CAV8"/>
<evidence type="ECO:0000256" key="4">
    <source>
        <dbReference type="ARBA" id="ARBA00071261"/>
    </source>
</evidence>
<reference evidence="6 7" key="1">
    <citation type="submission" date="2018-07" db="EMBL/GenBank/DDBJ databases">
        <title>Genome sequence of Rhodococcus rhodnii ATCC 35071 from Rhodnius prolixus.</title>
        <authorList>
            <person name="Patel V."/>
            <person name="Vogel K.J."/>
        </authorList>
    </citation>
    <scope>NUCLEOTIDE SEQUENCE [LARGE SCALE GENOMIC DNA]</scope>
    <source>
        <strain evidence="6 7">ATCC 35071</strain>
    </source>
</reference>
<dbReference type="InterPro" id="IPR051044">
    <property type="entry name" value="MAG_DAG_Lipase"/>
</dbReference>
<protein>
    <recommendedName>
        <fullName evidence="4">Monoacylglycerol lipase</fullName>
        <ecNumber evidence="3">3.1.1.23</ecNumber>
    </recommendedName>
</protein>
<evidence type="ECO:0000313" key="7">
    <source>
        <dbReference type="Proteomes" id="UP000471120"/>
    </source>
</evidence>
<dbReference type="Gene3D" id="3.40.50.1820">
    <property type="entry name" value="alpha/beta hydrolase"/>
    <property type="match status" value="1"/>
</dbReference>
<dbReference type="Proteomes" id="UP000471120">
    <property type="component" value="Unassembled WGS sequence"/>
</dbReference>
<evidence type="ECO:0000256" key="2">
    <source>
        <dbReference type="ARBA" id="ARBA00008645"/>
    </source>
</evidence>
<dbReference type="SUPFAM" id="SSF53474">
    <property type="entry name" value="alpha/beta-Hydrolases"/>
    <property type="match status" value="1"/>
</dbReference>
<dbReference type="EC" id="3.1.1.23" evidence="3"/>
<dbReference type="Pfam" id="PF12146">
    <property type="entry name" value="Hydrolase_4"/>
    <property type="match status" value="1"/>
</dbReference>
<evidence type="ECO:0000313" key="6">
    <source>
        <dbReference type="EMBL" id="TXG89904.1"/>
    </source>
</evidence>
<evidence type="ECO:0000256" key="1">
    <source>
        <dbReference type="ARBA" id="ARBA00001613"/>
    </source>
</evidence>
<organism evidence="6 7">
    <name type="scientific">Rhodococcus rhodnii</name>
    <dbReference type="NCBI Taxonomy" id="38312"/>
    <lineage>
        <taxon>Bacteria</taxon>
        <taxon>Bacillati</taxon>
        <taxon>Actinomycetota</taxon>
        <taxon>Actinomycetes</taxon>
        <taxon>Mycobacteriales</taxon>
        <taxon>Nocardiaceae</taxon>
        <taxon>Rhodococcus</taxon>
    </lineage>
</organism>
<dbReference type="PANTHER" id="PTHR11614">
    <property type="entry name" value="PHOSPHOLIPASE-RELATED"/>
    <property type="match status" value="1"/>
</dbReference>
<dbReference type="InterPro" id="IPR029058">
    <property type="entry name" value="AB_hydrolase_fold"/>
</dbReference>
<keyword evidence="6" id="KW-0378">Hydrolase</keyword>
<dbReference type="RefSeq" id="WP_010837705.1">
    <property type="nucleotide sequence ID" value="NZ_QRCM01000001.1"/>
</dbReference>
<dbReference type="EMBL" id="QRCM01000001">
    <property type="protein sequence ID" value="TXG89904.1"/>
    <property type="molecule type" value="Genomic_DNA"/>
</dbReference>
<dbReference type="GO" id="GO:0047372">
    <property type="term" value="F:monoacylglycerol lipase activity"/>
    <property type="evidence" value="ECO:0007669"/>
    <property type="project" value="UniProtKB-EC"/>
</dbReference>
<name>A0A6P2CAV8_9NOCA</name>
<evidence type="ECO:0000256" key="3">
    <source>
        <dbReference type="ARBA" id="ARBA00013254"/>
    </source>
</evidence>
<sequence>MNRTEAAFTSTDATRIVYDVWTPDGPPRGVLVLCHGLGEHARRYDHVAARLGELDLVVYALDHRGHGRSGGKRMLLRDWSDYVRDVGALFSIAAREHPGAPRFLLGHSMGGAIALSYALDHQSELEALMLSGPAVDVTTGTPRPVREIGKVLGAIAPRVPVMKLDAAAVSRDAAVVTAYREDPLVHHGLVPAGIAAGLLRASESFPARLSELTLPVLVQHGSDDTLAPVSAAELIRDGAGSQDLTVLIYDGLYHEVFNEPEQETVLGDLVEWLRPRVPAAGQG</sequence>
<dbReference type="PRINTS" id="PR00111">
    <property type="entry name" value="ABHYDROLASE"/>
</dbReference>
<comment type="similarity">
    <text evidence="2">Belongs to the AB hydrolase superfamily.</text>
</comment>
<dbReference type="InterPro" id="IPR022742">
    <property type="entry name" value="Hydrolase_4"/>
</dbReference>
<evidence type="ECO:0000259" key="5">
    <source>
        <dbReference type="Pfam" id="PF12146"/>
    </source>
</evidence>